<sequence>MVFFVKKKVGTMLTPASNKQMKEWRKLTRKKYRHQFNRYLIEGDHLVEEAIRSGLAIHELIATEEALERYEATLQGRDVYIISKQVAEDISDTVTNQGIFATIDMPDLQIELADMTQILVLDAVQDPGNVGTLIRTADAAGFQAVILGQGTVDLYNSKVLRSAQGSHFHMPIIEADLQQWIPQAQAVGFDIFGSCLDERAKPFKEVTSPSKFALIVGNEGNGISADVLAQTDHNLYIPMKGQAESLNVAIAGSILMFHLAS</sequence>
<comment type="caution">
    <text evidence="5">The sequence shown here is derived from an EMBL/GenBank/DDBJ whole genome shotgun (WGS) entry which is preliminary data.</text>
</comment>
<dbReference type="GO" id="GO:0008173">
    <property type="term" value="F:RNA methyltransferase activity"/>
    <property type="evidence" value="ECO:0007669"/>
    <property type="project" value="InterPro"/>
</dbReference>
<dbReference type="eggNOG" id="COG0566">
    <property type="taxonomic scope" value="Bacteria"/>
</dbReference>
<dbReference type="GO" id="GO:0006396">
    <property type="term" value="P:RNA processing"/>
    <property type="evidence" value="ECO:0007669"/>
    <property type="project" value="InterPro"/>
</dbReference>
<dbReference type="InterPro" id="IPR029026">
    <property type="entry name" value="tRNA_m1G_MTases_N"/>
</dbReference>
<protein>
    <recommendedName>
        <fullName evidence="4">RNA 2-O ribose methyltransferase substrate binding domain-containing protein</fullName>
    </recommendedName>
</protein>
<dbReference type="GO" id="GO:0003723">
    <property type="term" value="F:RNA binding"/>
    <property type="evidence" value="ECO:0007669"/>
    <property type="project" value="InterPro"/>
</dbReference>
<evidence type="ECO:0000259" key="4">
    <source>
        <dbReference type="SMART" id="SM00967"/>
    </source>
</evidence>
<keyword evidence="3" id="KW-0808">Transferase</keyword>
<accession>H3NE39</accession>
<dbReference type="SMART" id="SM00967">
    <property type="entry name" value="SpoU_sub_bind"/>
    <property type="match status" value="1"/>
</dbReference>
<evidence type="ECO:0000256" key="3">
    <source>
        <dbReference type="ARBA" id="ARBA00022679"/>
    </source>
</evidence>
<dbReference type="HOGENOM" id="CLU_021322_3_2_9"/>
<dbReference type="EMBL" id="AGEF01000007">
    <property type="protein sequence ID" value="EHR33766.1"/>
    <property type="molecule type" value="Genomic_DNA"/>
</dbReference>
<dbReference type="SUPFAM" id="SSF75217">
    <property type="entry name" value="alpha/beta knot"/>
    <property type="match status" value="1"/>
</dbReference>
<keyword evidence="6" id="KW-1185">Reference proteome</keyword>
<reference evidence="5 6" key="1">
    <citation type="submission" date="2012-01" db="EMBL/GenBank/DDBJ databases">
        <title>The Genome Sequence of Dolosigranulum pigrum ATCC 51524.</title>
        <authorList>
            <consortium name="The Broad Institute Genome Sequencing Platform"/>
            <person name="Earl A."/>
            <person name="Ward D."/>
            <person name="Feldgarden M."/>
            <person name="Gevers D."/>
            <person name="Huys G."/>
            <person name="Young S.K."/>
            <person name="Zeng Q."/>
            <person name="Gargeya S."/>
            <person name="Fitzgerald M."/>
            <person name="Haas B."/>
            <person name="Abouelleil A."/>
            <person name="Alvarado L."/>
            <person name="Arachchi H.M."/>
            <person name="Berlin A."/>
            <person name="Chapman S.B."/>
            <person name="Gearin G."/>
            <person name="Goldberg J."/>
            <person name="Griggs A."/>
            <person name="Gujja S."/>
            <person name="Hansen M."/>
            <person name="Heiman D."/>
            <person name="Howarth C."/>
            <person name="Larimer J."/>
            <person name="Lui A."/>
            <person name="MacDonald P.J.P."/>
            <person name="McCowen C."/>
            <person name="Montmayeur A."/>
            <person name="Murphy C."/>
            <person name="Neiman D."/>
            <person name="Pearson M."/>
            <person name="Priest M."/>
            <person name="Roberts A."/>
            <person name="Saif S."/>
            <person name="Shea T."/>
            <person name="Sisk P."/>
            <person name="Stolte C."/>
            <person name="Sykes S."/>
            <person name="Wortman J."/>
            <person name="Nusbaum C."/>
            <person name="Birren B."/>
        </authorList>
    </citation>
    <scope>NUCLEOTIDE SEQUENCE [LARGE SCALE GENOMIC DNA]</scope>
    <source>
        <strain evidence="5 6">ATCC 51524</strain>
    </source>
</reference>
<evidence type="ECO:0000256" key="1">
    <source>
        <dbReference type="ARBA" id="ARBA00007228"/>
    </source>
</evidence>
<evidence type="ECO:0000313" key="6">
    <source>
        <dbReference type="Proteomes" id="UP000003599"/>
    </source>
</evidence>
<dbReference type="Pfam" id="PF00588">
    <property type="entry name" value="SpoU_methylase"/>
    <property type="match status" value="1"/>
</dbReference>
<evidence type="ECO:0000256" key="2">
    <source>
        <dbReference type="ARBA" id="ARBA00022603"/>
    </source>
</evidence>
<dbReference type="AlphaFoldDB" id="H3NE39"/>
<dbReference type="InterPro" id="IPR029064">
    <property type="entry name" value="Ribosomal_eL30-like_sf"/>
</dbReference>
<dbReference type="Proteomes" id="UP000003599">
    <property type="component" value="Unassembled WGS sequence"/>
</dbReference>
<dbReference type="SUPFAM" id="SSF55315">
    <property type="entry name" value="L30e-like"/>
    <property type="match status" value="1"/>
</dbReference>
<dbReference type="GO" id="GO:0032259">
    <property type="term" value="P:methylation"/>
    <property type="evidence" value="ECO:0007669"/>
    <property type="project" value="UniProtKB-KW"/>
</dbReference>
<dbReference type="GO" id="GO:0005737">
    <property type="term" value="C:cytoplasm"/>
    <property type="evidence" value="ECO:0007669"/>
    <property type="project" value="UniProtKB-ARBA"/>
</dbReference>
<dbReference type="InterPro" id="IPR001537">
    <property type="entry name" value="SpoU_MeTrfase"/>
</dbReference>
<proteinExistence type="inferred from homology"/>
<dbReference type="InterPro" id="IPR013123">
    <property type="entry name" value="SpoU_subst-bd"/>
</dbReference>
<keyword evidence="2" id="KW-0489">Methyltransferase</keyword>
<evidence type="ECO:0000313" key="5">
    <source>
        <dbReference type="EMBL" id="EHR33766.1"/>
    </source>
</evidence>
<dbReference type="Pfam" id="PF22435">
    <property type="entry name" value="MRM3-like_sub_bind"/>
    <property type="match status" value="1"/>
</dbReference>
<feature type="domain" description="RNA 2-O ribose methyltransferase substrate binding" evidence="4">
    <location>
        <begin position="40"/>
        <end position="109"/>
    </location>
</feature>
<dbReference type="PANTHER" id="PTHR43191:SF2">
    <property type="entry name" value="RRNA METHYLTRANSFERASE 3, MITOCHONDRIAL"/>
    <property type="match status" value="1"/>
</dbReference>
<dbReference type="InterPro" id="IPR053888">
    <property type="entry name" value="MRM3-like_sub_bind"/>
</dbReference>
<comment type="similarity">
    <text evidence="1">Belongs to the class IV-like SAM-binding methyltransferase superfamily. RNA methyltransferase TrmH family.</text>
</comment>
<dbReference type="PANTHER" id="PTHR43191">
    <property type="entry name" value="RRNA METHYLTRANSFERASE 3"/>
    <property type="match status" value="1"/>
</dbReference>
<name>H3NE39_9LACT</name>
<dbReference type="CDD" id="cd18095">
    <property type="entry name" value="SpoU-like_rRNA-MTase"/>
    <property type="match status" value="1"/>
</dbReference>
<organism evidence="5 6">
    <name type="scientific">Dolosigranulum pigrum ATCC 51524</name>
    <dbReference type="NCBI Taxonomy" id="883103"/>
    <lineage>
        <taxon>Bacteria</taxon>
        <taxon>Bacillati</taxon>
        <taxon>Bacillota</taxon>
        <taxon>Bacilli</taxon>
        <taxon>Lactobacillales</taxon>
        <taxon>Carnobacteriaceae</taxon>
        <taxon>Dolosigranulum</taxon>
    </lineage>
</organism>
<dbReference type="InterPro" id="IPR051259">
    <property type="entry name" value="rRNA_Methyltransferase"/>
</dbReference>
<dbReference type="InterPro" id="IPR029028">
    <property type="entry name" value="Alpha/beta_knot_MTases"/>
</dbReference>
<dbReference type="PATRIC" id="fig|883103.3.peg.806"/>
<gene>
    <name evidence="5" type="ORF">HMPREF9703_00820</name>
</gene>
<dbReference type="Gene3D" id="3.40.1280.10">
    <property type="match status" value="1"/>
</dbReference>
<dbReference type="STRING" id="29394.BWX42_04215"/>
<dbReference type="Gene3D" id="3.30.1330.30">
    <property type="match status" value="1"/>
</dbReference>